<dbReference type="SMART" id="SM00829">
    <property type="entry name" value="PKS_ER"/>
    <property type="match status" value="1"/>
</dbReference>
<proteinExistence type="predicted"/>
<gene>
    <name evidence="2" type="ORF">N8I77_008933</name>
</gene>
<dbReference type="Gene3D" id="3.40.50.720">
    <property type="entry name" value="NAD(P)-binding Rossmann-like Domain"/>
    <property type="match status" value="1"/>
</dbReference>
<dbReference type="InterPro" id="IPR036291">
    <property type="entry name" value="NAD(P)-bd_dom_sf"/>
</dbReference>
<dbReference type="InterPro" id="IPR020843">
    <property type="entry name" value="ER"/>
</dbReference>
<dbReference type="Pfam" id="PF00107">
    <property type="entry name" value="ADH_zinc_N"/>
    <property type="match status" value="1"/>
</dbReference>
<dbReference type="CDD" id="cd08276">
    <property type="entry name" value="MDR7"/>
    <property type="match status" value="1"/>
</dbReference>
<keyword evidence="3" id="KW-1185">Reference proteome</keyword>
<sequence length="346" mass="37330">MAPSTTKQWIASRNDKGFDGLEPREVKIPEVGETEVLIKLNAAALNYRDLVIAKGTYPHPHKLPVVPLSDGAGEVIAVGSQVRQFKQDDKVATLFLQRSMYGPMTPDAWPSGIGGVLDGTLRQYGVFPETGLVRAPRNLDDIETATLSCAALTAWNCLYGLKQVKPGEVVLTQGTGEVSMFALQFAKAAGATVIATTSSAAKAEKLKQLGADFVISYKEDVTWGKTARGLTLQGVGVDHIIEVGGAKTIEQSLEAIKFEGVISIIGFLAGQDVKTSVFECLQKVCTTRGAVVGSRAMMEDMIVTIEANDIHPVVDPEVFTFDQAKEAYQYLWDAKHFGKVAIRIGR</sequence>
<reference evidence="2" key="1">
    <citation type="submission" date="2023-06" db="EMBL/GenBank/DDBJ databases">
        <authorList>
            <person name="Noh H."/>
        </authorList>
    </citation>
    <scope>NUCLEOTIDE SEQUENCE</scope>
    <source>
        <strain evidence="2">DUCC20226</strain>
    </source>
</reference>
<dbReference type="InterPro" id="IPR013149">
    <property type="entry name" value="ADH-like_C"/>
</dbReference>
<evidence type="ECO:0000313" key="3">
    <source>
        <dbReference type="Proteomes" id="UP001265746"/>
    </source>
</evidence>
<dbReference type="EMBL" id="JAUJFL010000005">
    <property type="protein sequence ID" value="KAK2602398.1"/>
    <property type="molecule type" value="Genomic_DNA"/>
</dbReference>
<evidence type="ECO:0000259" key="1">
    <source>
        <dbReference type="SMART" id="SM00829"/>
    </source>
</evidence>
<dbReference type="Gene3D" id="3.90.180.10">
    <property type="entry name" value="Medium-chain alcohol dehydrogenases, catalytic domain"/>
    <property type="match status" value="1"/>
</dbReference>
<protein>
    <recommendedName>
        <fullName evidence="1">Enoyl reductase (ER) domain-containing protein</fullName>
    </recommendedName>
</protein>
<dbReference type="PANTHER" id="PTHR45033:SF2">
    <property type="entry name" value="ZINC-TYPE ALCOHOL DEHYDROGENASE-LIKE PROTEIN C1773.06C"/>
    <property type="match status" value="1"/>
</dbReference>
<dbReference type="PANTHER" id="PTHR45033">
    <property type="match status" value="1"/>
</dbReference>
<dbReference type="InterPro" id="IPR052711">
    <property type="entry name" value="Zinc_ADH-like"/>
</dbReference>
<dbReference type="AlphaFoldDB" id="A0AAD9S8S0"/>
<feature type="domain" description="Enoyl reductase (ER)" evidence="1">
    <location>
        <begin position="17"/>
        <end position="342"/>
    </location>
</feature>
<comment type="caution">
    <text evidence="2">The sequence shown here is derived from an EMBL/GenBank/DDBJ whole genome shotgun (WGS) entry which is preliminary data.</text>
</comment>
<evidence type="ECO:0000313" key="2">
    <source>
        <dbReference type="EMBL" id="KAK2602398.1"/>
    </source>
</evidence>
<dbReference type="Pfam" id="PF08240">
    <property type="entry name" value="ADH_N"/>
    <property type="match status" value="1"/>
</dbReference>
<dbReference type="InterPro" id="IPR013154">
    <property type="entry name" value="ADH-like_N"/>
</dbReference>
<dbReference type="InterPro" id="IPR011032">
    <property type="entry name" value="GroES-like_sf"/>
</dbReference>
<dbReference type="GO" id="GO:0016491">
    <property type="term" value="F:oxidoreductase activity"/>
    <property type="evidence" value="ECO:0007669"/>
    <property type="project" value="InterPro"/>
</dbReference>
<accession>A0AAD9S8S0</accession>
<name>A0AAD9S8S0_PHOAM</name>
<dbReference type="SUPFAM" id="SSF50129">
    <property type="entry name" value="GroES-like"/>
    <property type="match status" value="1"/>
</dbReference>
<dbReference type="SUPFAM" id="SSF51735">
    <property type="entry name" value="NAD(P)-binding Rossmann-fold domains"/>
    <property type="match status" value="1"/>
</dbReference>
<dbReference type="Proteomes" id="UP001265746">
    <property type="component" value="Unassembled WGS sequence"/>
</dbReference>
<organism evidence="2 3">
    <name type="scientific">Phomopsis amygdali</name>
    <name type="common">Fusicoccum amygdali</name>
    <dbReference type="NCBI Taxonomy" id="1214568"/>
    <lineage>
        <taxon>Eukaryota</taxon>
        <taxon>Fungi</taxon>
        <taxon>Dikarya</taxon>
        <taxon>Ascomycota</taxon>
        <taxon>Pezizomycotina</taxon>
        <taxon>Sordariomycetes</taxon>
        <taxon>Sordariomycetidae</taxon>
        <taxon>Diaporthales</taxon>
        <taxon>Diaporthaceae</taxon>
        <taxon>Diaporthe</taxon>
    </lineage>
</organism>